<proteinExistence type="predicted"/>
<gene>
    <name evidence="7" type="ORF">HNR10_002685</name>
</gene>
<dbReference type="Pfam" id="PF12840">
    <property type="entry name" value="HTH_20"/>
    <property type="match status" value="1"/>
</dbReference>
<dbReference type="PANTHER" id="PTHR43132:SF8">
    <property type="entry name" value="HTH-TYPE TRANSCRIPTIONAL REGULATOR KMTR"/>
    <property type="match status" value="1"/>
</dbReference>
<keyword evidence="7" id="KW-0012">Acyltransferase</keyword>
<evidence type="ECO:0000259" key="6">
    <source>
        <dbReference type="PROSITE" id="PS51186"/>
    </source>
</evidence>
<dbReference type="RefSeq" id="WP_179823622.1">
    <property type="nucleotide sequence ID" value="NZ_JACCFS010000001.1"/>
</dbReference>
<dbReference type="SMART" id="SM00418">
    <property type="entry name" value="HTH_ARSR"/>
    <property type="match status" value="1"/>
</dbReference>
<dbReference type="EMBL" id="JACCFS010000001">
    <property type="protein sequence ID" value="NYJ34804.1"/>
    <property type="molecule type" value="Genomic_DNA"/>
</dbReference>
<dbReference type="InterPro" id="IPR036388">
    <property type="entry name" value="WH-like_DNA-bd_sf"/>
</dbReference>
<dbReference type="Gene3D" id="3.40.630.30">
    <property type="match status" value="1"/>
</dbReference>
<organism evidence="7 8">
    <name type="scientific">Nocardiopsis aegyptia</name>
    <dbReference type="NCBI Taxonomy" id="220378"/>
    <lineage>
        <taxon>Bacteria</taxon>
        <taxon>Bacillati</taxon>
        <taxon>Actinomycetota</taxon>
        <taxon>Actinomycetes</taxon>
        <taxon>Streptosporangiales</taxon>
        <taxon>Nocardiopsidaceae</taxon>
        <taxon>Nocardiopsis</taxon>
    </lineage>
</organism>
<keyword evidence="2 7" id="KW-0238">DNA-binding</keyword>
<dbReference type="InterPro" id="IPR000182">
    <property type="entry name" value="GNAT_dom"/>
</dbReference>
<dbReference type="InterPro" id="IPR001845">
    <property type="entry name" value="HTH_ArsR_DNA-bd_dom"/>
</dbReference>
<evidence type="ECO:0000259" key="5">
    <source>
        <dbReference type="PROSITE" id="PS50987"/>
    </source>
</evidence>
<dbReference type="GO" id="GO:0003677">
    <property type="term" value="F:DNA binding"/>
    <property type="evidence" value="ECO:0007669"/>
    <property type="project" value="UniProtKB-KW"/>
</dbReference>
<feature type="domain" description="HTH arsR-type" evidence="5">
    <location>
        <begin position="12"/>
        <end position="114"/>
    </location>
</feature>
<evidence type="ECO:0000313" key="7">
    <source>
        <dbReference type="EMBL" id="NYJ34804.1"/>
    </source>
</evidence>
<dbReference type="NCBIfam" id="NF033788">
    <property type="entry name" value="HTH_metalloreg"/>
    <property type="match status" value="1"/>
</dbReference>
<evidence type="ECO:0000256" key="2">
    <source>
        <dbReference type="ARBA" id="ARBA00023125"/>
    </source>
</evidence>
<dbReference type="SUPFAM" id="SSF55729">
    <property type="entry name" value="Acyl-CoA N-acyltransferases (Nat)"/>
    <property type="match status" value="1"/>
</dbReference>
<dbReference type="Gene3D" id="1.10.10.10">
    <property type="entry name" value="Winged helix-like DNA-binding domain superfamily/Winged helix DNA-binding domain"/>
    <property type="match status" value="1"/>
</dbReference>
<evidence type="ECO:0000256" key="4">
    <source>
        <dbReference type="SAM" id="MobiDB-lite"/>
    </source>
</evidence>
<dbReference type="InterPro" id="IPR051011">
    <property type="entry name" value="Metal_resp_trans_reg"/>
</dbReference>
<dbReference type="AlphaFoldDB" id="A0A7Z0JAU5"/>
<keyword evidence="3" id="KW-0804">Transcription</keyword>
<feature type="region of interest" description="Disordered" evidence="4">
    <location>
        <begin position="276"/>
        <end position="300"/>
    </location>
</feature>
<accession>A0A7Z0JAU5</accession>
<dbReference type="InterPro" id="IPR036390">
    <property type="entry name" value="WH_DNA-bd_sf"/>
</dbReference>
<keyword evidence="8" id="KW-1185">Reference proteome</keyword>
<dbReference type="InterPro" id="IPR011991">
    <property type="entry name" value="ArsR-like_HTH"/>
</dbReference>
<keyword evidence="7" id="KW-0808">Transferase</keyword>
<feature type="domain" description="N-acetyltransferase" evidence="6">
    <location>
        <begin position="121"/>
        <end position="273"/>
    </location>
</feature>
<reference evidence="7 8" key="1">
    <citation type="submission" date="2020-07" db="EMBL/GenBank/DDBJ databases">
        <title>Sequencing the genomes of 1000 actinobacteria strains.</title>
        <authorList>
            <person name="Klenk H.-P."/>
        </authorList>
    </citation>
    <scope>NUCLEOTIDE SEQUENCE [LARGE SCALE GENOMIC DNA]</scope>
    <source>
        <strain evidence="7 8">DSM 44442</strain>
    </source>
</reference>
<dbReference type="GO" id="GO:0016747">
    <property type="term" value="F:acyltransferase activity, transferring groups other than amino-acyl groups"/>
    <property type="evidence" value="ECO:0007669"/>
    <property type="project" value="InterPro"/>
</dbReference>
<dbReference type="Pfam" id="PF00583">
    <property type="entry name" value="Acetyltransf_1"/>
    <property type="match status" value="1"/>
</dbReference>
<protein>
    <submittedName>
        <fullName evidence="7">L-amino acid N-acyltransferase YncA/DNA-binding transcriptional ArsR family regulator</fullName>
    </submittedName>
</protein>
<dbReference type="PRINTS" id="PR00778">
    <property type="entry name" value="HTHARSR"/>
</dbReference>
<evidence type="ECO:0000256" key="3">
    <source>
        <dbReference type="ARBA" id="ARBA00023163"/>
    </source>
</evidence>
<name>A0A7Z0JAU5_9ACTN</name>
<dbReference type="GO" id="GO:0003700">
    <property type="term" value="F:DNA-binding transcription factor activity"/>
    <property type="evidence" value="ECO:0007669"/>
    <property type="project" value="InterPro"/>
</dbReference>
<dbReference type="SUPFAM" id="SSF46785">
    <property type="entry name" value="Winged helix' DNA-binding domain"/>
    <property type="match status" value="1"/>
</dbReference>
<dbReference type="PROSITE" id="PS51186">
    <property type="entry name" value="GNAT"/>
    <property type="match status" value="1"/>
</dbReference>
<sequence length="300" mass="31603">MTVTHEHTAGLLPTGDAETYAAWFACLAEPTRVRLLHAIATHPGAMSVGELAEAVGVRQPTVSHHLRKLAEVGFVTTSRVGTSTRVAVNAACCTGLPHAADAVMGMLAARPCCPTEVPEDVTVRALTDADLPAVRRLHAAGAEAGDILAEDGGLDTGWLDGHAWVAEREGAVVGWAAAWPVSRLSAYAGVAEARIHVAAGERGRGVGKALARTQVVEADLAGLWTLQASVLPEDKAALALLHASGYRTLAVRERLVRHRGEWRDVVVLERRRDDTVDPGATGVQDLPDPVLRPESPPDGV</sequence>
<keyword evidence="1" id="KW-0805">Transcription regulation</keyword>
<dbReference type="Proteomes" id="UP000572051">
    <property type="component" value="Unassembled WGS sequence"/>
</dbReference>
<dbReference type="PROSITE" id="PS50987">
    <property type="entry name" value="HTH_ARSR_2"/>
    <property type="match status" value="1"/>
</dbReference>
<evidence type="ECO:0000256" key="1">
    <source>
        <dbReference type="ARBA" id="ARBA00023015"/>
    </source>
</evidence>
<dbReference type="CDD" id="cd00090">
    <property type="entry name" value="HTH_ARSR"/>
    <property type="match status" value="1"/>
</dbReference>
<dbReference type="PANTHER" id="PTHR43132">
    <property type="entry name" value="ARSENICAL RESISTANCE OPERON REPRESSOR ARSR-RELATED"/>
    <property type="match status" value="1"/>
</dbReference>
<evidence type="ECO:0000313" key="8">
    <source>
        <dbReference type="Proteomes" id="UP000572051"/>
    </source>
</evidence>
<dbReference type="InterPro" id="IPR016181">
    <property type="entry name" value="Acyl_CoA_acyltransferase"/>
</dbReference>
<dbReference type="CDD" id="cd04301">
    <property type="entry name" value="NAT_SF"/>
    <property type="match status" value="1"/>
</dbReference>
<comment type="caution">
    <text evidence="7">The sequence shown here is derived from an EMBL/GenBank/DDBJ whole genome shotgun (WGS) entry which is preliminary data.</text>
</comment>